<dbReference type="SUPFAM" id="SSF51004">
    <property type="entry name" value="C-terminal (heme d1) domain of cytochrome cd1-nitrite reductase"/>
    <property type="match status" value="1"/>
</dbReference>
<organism evidence="1 2">
    <name type="scientific">Paracidovorax wautersii</name>
    <dbReference type="NCBI Taxonomy" id="1177982"/>
    <lineage>
        <taxon>Bacteria</taxon>
        <taxon>Pseudomonadati</taxon>
        <taxon>Pseudomonadota</taxon>
        <taxon>Betaproteobacteria</taxon>
        <taxon>Burkholderiales</taxon>
        <taxon>Comamonadaceae</taxon>
        <taxon>Paracidovorax</taxon>
    </lineage>
</organism>
<sequence length="348" mass="37247">MAAVPLLRQDAFTGLYEIAADRDGGSVFVASINGFDANNAGFIHRLDARTLQPLQTVQVPRLAFALGLNDTTHTLYVGNTMDGSLTAVDSGSGIVKGVIQLAQPEKNDKGEPVFAHTRKVIVDEPHNRVFVTSPGQPGRVWIVDGARNTLTHTLISDGIWSAGAAYDAAANRLYVGQGGVNEVLVIDPDAGAVVRRLSTGETPAAQQDKSANFFINIALDTQGQRLFAAGGQKDQVYVWDLPSGQVIQRIAFKSAALDIAYNPVRGEVVTSHRGNGEPGSGFVSILDATTYSLKRTIELPVHPNSLALSPDGQTLYVTVKAARSDKQAAWRKDAKDIVVRIDLNVVPR</sequence>
<evidence type="ECO:0000313" key="1">
    <source>
        <dbReference type="EMBL" id="KAF1022399.1"/>
    </source>
</evidence>
<dbReference type="Proteomes" id="UP000461670">
    <property type="component" value="Unassembled WGS sequence"/>
</dbReference>
<dbReference type="PANTHER" id="PTHR47197:SF3">
    <property type="entry name" value="DIHYDRO-HEME D1 DEHYDROGENASE"/>
    <property type="match status" value="1"/>
</dbReference>
<dbReference type="InterPro" id="IPR015943">
    <property type="entry name" value="WD40/YVTN_repeat-like_dom_sf"/>
</dbReference>
<evidence type="ECO:0008006" key="3">
    <source>
        <dbReference type="Google" id="ProtNLM"/>
    </source>
</evidence>
<reference evidence="2" key="1">
    <citation type="journal article" date="2020" name="MBio">
        <title>Horizontal gene transfer to a defensive symbiont with a reduced genome amongst a multipartite beetle microbiome.</title>
        <authorList>
            <person name="Waterworth S.C."/>
            <person name="Florez L.V."/>
            <person name="Rees E.R."/>
            <person name="Hertweck C."/>
            <person name="Kaltenpoth M."/>
            <person name="Kwan J.C."/>
        </authorList>
    </citation>
    <scope>NUCLEOTIDE SEQUENCE [LARGE SCALE GENOMIC DNA]</scope>
</reference>
<dbReference type="Gene3D" id="2.130.10.10">
    <property type="entry name" value="YVTN repeat-like/Quinoprotein amine dehydrogenase"/>
    <property type="match status" value="1"/>
</dbReference>
<protein>
    <recommendedName>
        <fullName evidence="3">40-residue YVTN family beta-propeller repeat-containing protein</fullName>
    </recommendedName>
</protein>
<dbReference type="AlphaFoldDB" id="A0A7V8FQF2"/>
<name>A0A7V8FQF2_9BURK</name>
<accession>A0A7V8FQF2</accession>
<comment type="caution">
    <text evidence="1">The sequence shown here is derived from an EMBL/GenBank/DDBJ whole genome shotgun (WGS) entry which is preliminary data.</text>
</comment>
<dbReference type="EMBL" id="WNDQ01000012">
    <property type="protein sequence ID" value="KAF1022399.1"/>
    <property type="molecule type" value="Genomic_DNA"/>
</dbReference>
<proteinExistence type="predicted"/>
<dbReference type="InterPro" id="IPR011048">
    <property type="entry name" value="Haem_d1_sf"/>
</dbReference>
<gene>
    <name evidence="1" type="primary">yncE_4</name>
    <name evidence="1" type="ORF">GAK30_01183</name>
</gene>
<dbReference type="InterPro" id="IPR051200">
    <property type="entry name" value="Host-pathogen_enzymatic-act"/>
</dbReference>
<dbReference type="PANTHER" id="PTHR47197">
    <property type="entry name" value="PROTEIN NIRF"/>
    <property type="match status" value="1"/>
</dbReference>
<evidence type="ECO:0000313" key="2">
    <source>
        <dbReference type="Proteomes" id="UP000461670"/>
    </source>
</evidence>